<dbReference type="KEGG" id="mno:Mnod_5778"/>
<proteinExistence type="predicted"/>
<gene>
    <name evidence="2" type="ordered locus">Mnod_5778</name>
</gene>
<evidence type="ECO:0000256" key="1">
    <source>
        <dbReference type="SAM" id="Phobius"/>
    </source>
</evidence>
<accession>B8IRQ7</accession>
<dbReference type="Proteomes" id="UP000008207">
    <property type="component" value="Chromosome"/>
</dbReference>
<dbReference type="STRING" id="460265.Mnod_5778"/>
<name>B8IRQ7_METNO</name>
<feature type="transmembrane region" description="Helical" evidence="1">
    <location>
        <begin position="12"/>
        <end position="30"/>
    </location>
</feature>
<keyword evidence="3" id="KW-1185">Reference proteome</keyword>
<evidence type="ECO:0000313" key="3">
    <source>
        <dbReference type="Proteomes" id="UP000008207"/>
    </source>
</evidence>
<reference evidence="2 3" key="1">
    <citation type="submission" date="2009-01" db="EMBL/GenBank/DDBJ databases">
        <title>Complete sequence of chromosome of Methylobacterium nodulans ORS 2060.</title>
        <authorList>
            <consortium name="US DOE Joint Genome Institute"/>
            <person name="Lucas S."/>
            <person name="Copeland A."/>
            <person name="Lapidus A."/>
            <person name="Glavina del Rio T."/>
            <person name="Dalin E."/>
            <person name="Tice H."/>
            <person name="Bruce D."/>
            <person name="Goodwin L."/>
            <person name="Pitluck S."/>
            <person name="Sims D."/>
            <person name="Brettin T."/>
            <person name="Detter J.C."/>
            <person name="Han C."/>
            <person name="Larimer F."/>
            <person name="Land M."/>
            <person name="Hauser L."/>
            <person name="Kyrpides N."/>
            <person name="Ivanova N."/>
            <person name="Marx C.J."/>
            <person name="Richardson P."/>
        </authorList>
    </citation>
    <scope>NUCLEOTIDE SEQUENCE [LARGE SCALE GENOMIC DNA]</scope>
    <source>
        <strain evidence="3">LMG 21967 / CNCM I-2342 / ORS 2060</strain>
    </source>
</reference>
<feature type="transmembrane region" description="Helical" evidence="1">
    <location>
        <begin position="36"/>
        <end position="59"/>
    </location>
</feature>
<dbReference type="HOGENOM" id="CLU_2917361_0_0_5"/>
<dbReference type="EMBL" id="CP001349">
    <property type="protein sequence ID" value="ACL60607.1"/>
    <property type="molecule type" value="Genomic_DNA"/>
</dbReference>
<dbReference type="AlphaFoldDB" id="B8IRQ7"/>
<evidence type="ECO:0000313" key="2">
    <source>
        <dbReference type="EMBL" id="ACL60607.1"/>
    </source>
</evidence>
<organism evidence="2 3">
    <name type="scientific">Methylobacterium nodulans (strain LMG 21967 / CNCM I-2342 / ORS 2060)</name>
    <dbReference type="NCBI Taxonomy" id="460265"/>
    <lineage>
        <taxon>Bacteria</taxon>
        <taxon>Pseudomonadati</taxon>
        <taxon>Pseudomonadota</taxon>
        <taxon>Alphaproteobacteria</taxon>
        <taxon>Hyphomicrobiales</taxon>
        <taxon>Methylobacteriaceae</taxon>
        <taxon>Methylobacterium</taxon>
    </lineage>
</organism>
<sequence>MSGHTGGTSLGRDLLTLVSSLVAVVAPSALTVLGGTVLGGLVAAIVGVGVIVWGGSALLGL</sequence>
<keyword evidence="1" id="KW-1133">Transmembrane helix</keyword>
<keyword evidence="1" id="KW-0472">Membrane</keyword>
<protein>
    <submittedName>
        <fullName evidence="2">Uncharacterized protein</fullName>
    </submittedName>
</protein>
<keyword evidence="1" id="KW-0812">Transmembrane</keyword>
<dbReference type="RefSeq" id="WP_015932206.1">
    <property type="nucleotide sequence ID" value="NC_011894.1"/>
</dbReference>